<keyword evidence="4" id="KW-1185">Reference proteome</keyword>
<feature type="domain" description="VWFA" evidence="2">
    <location>
        <begin position="60"/>
        <end position="215"/>
    </location>
</feature>
<feature type="signal peptide" evidence="1">
    <location>
        <begin position="1"/>
        <end position="20"/>
    </location>
</feature>
<evidence type="ECO:0000313" key="4">
    <source>
        <dbReference type="Proteomes" id="UP000604046"/>
    </source>
</evidence>
<keyword evidence="1" id="KW-0732">Signal</keyword>
<gene>
    <name evidence="3" type="ORF">SNAT2548_LOCUS21198</name>
</gene>
<dbReference type="Pfam" id="PF13519">
    <property type="entry name" value="VWA_2"/>
    <property type="match status" value="1"/>
</dbReference>
<organism evidence="3 4">
    <name type="scientific">Symbiodinium natans</name>
    <dbReference type="NCBI Taxonomy" id="878477"/>
    <lineage>
        <taxon>Eukaryota</taxon>
        <taxon>Sar</taxon>
        <taxon>Alveolata</taxon>
        <taxon>Dinophyceae</taxon>
        <taxon>Suessiales</taxon>
        <taxon>Symbiodiniaceae</taxon>
        <taxon>Symbiodinium</taxon>
    </lineage>
</organism>
<dbReference type="SUPFAM" id="SSF53300">
    <property type="entry name" value="vWA-like"/>
    <property type="match status" value="1"/>
</dbReference>
<dbReference type="SMART" id="SM00327">
    <property type="entry name" value="VWA"/>
    <property type="match status" value="1"/>
</dbReference>
<dbReference type="InterPro" id="IPR002035">
    <property type="entry name" value="VWF_A"/>
</dbReference>
<name>A0A812QDJ5_9DINO</name>
<accession>A0A812QDJ5</accession>
<dbReference type="CDD" id="cd00198">
    <property type="entry name" value="vWFA"/>
    <property type="match status" value="1"/>
</dbReference>
<evidence type="ECO:0000259" key="2">
    <source>
        <dbReference type="PROSITE" id="PS50234"/>
    </source>
</evidence>
<reference evidence="3" key="1">
    <citation type="submission" date="2021-02" db="EMBL/GenBank/DDBJ databases">
        <authorList>
            <person name="Dougan E. K."/>
            <person name="Rhodes N."/>
            <person name="Thang M."/>
            <person name="Chan C."/>
        </authorList>
    </citation>
    <scope>NUCLEOTIDE SEQUENCE</scope>
</reference>
<feature type="chain" id="PRO_5032771088" description="VWFA domain-containing protein" evidence="1">
    <location>
        <begin position="21"/>
        <end position="839"/>
    </location>
</feature>
<dbReference type="AlphaFoldDB" id="A0A812QDJ5"/>
<dbReference type="Proteomes" id="UP000604046">
    <property type="component" value="Unassembled WGS sequence"/>
</dbReference>
<evidence type="ECO:0000313" key="3">
    <source>
        <dbReference type="EMBL" id="CAE7388821.1"/>
    </source>
</evidence>
<dbReference type="Pfam" id="PF00078">
    <property type="entry name" value="RVT_1"/>
    <property type="match status" value="1"/>
</dbReference>
<proteinExistence type="predicted"/>
<comment type="caution">
    <text evidence="3">The sequence shown here is derived from an EMBL/GenBank/DDBJ whole genome shotgun (WGS) entry which is preliminary data.</text>
</comment>
<dbReference type="InterPro" id="IPR000477">
    <property type="entry name" value="RT_dom"/>
</dbReference>
<dbReference type="PROSITE" id="PS50234">
    <property type="entry name" value="VWFA"/>
    <property type="match status" value="1"/>
</dbReference>
<protein>
    <recommendedName>
        <fullName evidence="2">VWFA domain-containing protein</fullName>
    </recommendedName>
</protein>
<dbReference type="EMBL" id="CAJNDS010002239">
    <property type="protein sequence ID" value="CAE7388821.1"/>
    <property type="molecule type" value="Genomic_DNA"/>
</dbReference>
<evidence type="ECO:0000256" key="1">
    <source>
        <dbReference type="SAM" id="SignalP"/>
    </source>
</evidence>
<dbReference type="InterPro" id="IPR036465">
    <property type="entry name" value="vWFA_dom_sf"/>
</dbReference>
<dbReference type="Gene3D" id="3.40.50.410">
    <property type="entry name" value="von Willebrand factor, type A domain"/>
    <property type="match status" value="1"/>
</dbReference>
<sequence>MVLRAASLAILSLRLWIVASQVTVTFRPHWVHVLPGRATEQALVVDVLAPQVTGTPPPQELALLFDVSLSMAEGGKLDLAKAAAERIIRSLRVEDRIHLISCHSFARLEFQHGHLGQKEQLLQKLRQLSAKTETAARQMDGSLVDQDISNISDGLRLAEHILVGPLATPRVNTSRRAILFSDGLFTGPSSRDDALFDAIAGAKVAGFSTSVVGLGTGRAMDRWLLEQAAKVYCPVIGCQCSDPSRSPGWASDATMRSHIDSHLAGTLAGEVDGLPLPALEEIQSARTPTLRHVPTAARHTWAQVLTRALAAVAHHNDERAAAAFTLDRLQRWQEGEHMALWHTRPVHQRRTGTPPTPEERRDMAVAFGREGFDRKACAALMSPGLCPPNAETVRSLEALHPQGPPPSERLLQDLPLPPDIAPELVARSLRAFPAETAPGPTGLRVQHLREACLAGAADNLLAQLAAVVQLLAQGRAPAFVAPVLAGAGLVALPKPSGGVRPIAVGELLRRLTGKCLMALVQDDARTHFWPAQVGVAVKGGAEKAIHTVRAWAKRHAGSSSKVLVKLDFSNAFNSVSQEAVLHQTTANFPAMARWAVWCYRQPTRSLGPLAVLCCSQPVASELRACPLDIAVHFLDDGILAGDIPAVGAALLQVQRRAAEIGLALNLAKCEVVVCGPVPAAALSANFPSAMLRKHDGASKVLDNFEFLGAAIGSDSFVNDHTGQRAAKAAELLNALADLDDPQAGLGYARAGLGLRRTVGHAPAAYLASLGKSLSACVELDPSFSGNDLLNDPDVVQALNALNAQLPGHRALTLEAVTGSSQRDLSQHIDSAEWDATVSC</sequence>